<proteinExistence type="predicted"/>
<feature type="region of interest" description="Disordered" evidence="1">
    <location>
        <begin position="238"/>
        <end position="258"/>
    </location>
</feature>
<feature type="region of interest" description="Disordered" evidence="1">
    <location>
        <begin position="56"/>
        <end position="103"/>
    </location>
</feature>
<evidence type="ECO:0000313" key="3">
    <source>
        <dbReference type="Proteomes" id="UP000242519"/>
    </source>
</evidence>
<name>A0A218Z6V8_9HELO</name>
<gene>
    <name evidence="2" type="ORF">B2J93_7462</name>
</gene>
<dbReference type="Proteomes" id="UP000242519">
    <property type="component" value="Unassembled WGS sequence"/>
</dbReference>
<dbReference type="EMBL" id="MZNU01000176">
    <property type="protein sequence ID" value="OWP03444.1"/>
    <property type="molecule type" value="Genomic_DNA"/>
</dbReference>
<organism evidence="2 3">
    <name type="scientific">Diplocarpon coronariae</name>
    <dbReference type="NCBI Taxonomy" id="2795749"/>
    <lineage>
        <taxon>Eukaryota</taxon>
        <taxon>Fungi</taxon>
        <taxon>Dikarya</taxon>
        <taxon>Ascomycota</taxon>
        <taxon>Pezizomycotina</taxon>
        <taxon>Leotiomycetes</taxon>
        <taxon>Helotiales</taxon>
        <taxon>Drepanopezizaceae</taxon>
        <taxon>Diplocarpon</taxon>
    </lineage>
</organism>
<comment type="caution">
    <text evidence="2">The sequence shown here is derived from an EMBL/GenBank/DDBJ whole genome shotgun (WGS) entry which is preliminary data.</text>
</comment>
<accession>A0A218Z6V8</accession>
<dbReference type="InParanoid" id="A0A218Z6V8"/>
<evidence type="ECO:0000313" key="2">
    <source>
        <dbReference type="EMBL" id="OWP03444.1"/>
    </source>
</evidence>
<sequence>MSHQQAATAMARSRELRLAKIELRRTTGRRPPTTDAVSHPCGLRKSGWGCVCDRPVSSSEMKVPPPTVSASGKPYEATQSTSANSTKHRAPSRVPGPAALQRPTQLGLIPPSTHEDFPAPRTPYGSAAYEAYVHQMFDRPWVRYQQKSESRTRTHRGVKASTAYRTPHQHHATVTSDHLGIVNRVGAANCRETYSLDRDTPPVSSAAHSLGGLGLSILAVSRVYSPASLLPHASVSNLRRESPLTREGRDGDDGAKCTQQTRVERNLSYRALRRSRCLALPRAY</sequence>
<keyword evidence="3" id="KW-1185">Reference proteome</keyword>
<feature type="compositionally biased region" description="Basic and acidic residues" evidence="1">
    <location>
        <begin position="238"/>
        <end position="255"/>
    </location>
</feature>
<reference evidence="2 3" key="1">
    <citation type="submission" date="2017-04" db="EMBL/GenBank/DDBJ databases">
        <title>Draft genome sequence of Marssonina coronaria NL1: causal agent of apple blotch.</title>
        <authorList>
            <person name="Cheng Q."/>
        </authorList>
    </citation>
    <scope>NUCLEOTIDE SEQUENCE [LARGE SCALE GENOMIC DNA]</scope>
    <source>
        <strain evidence="2 3">NL1</strain>
    </source>
</reference>
<evidence type="ECO:0000256" key="1">
    <source>
        <dbReference type="SAM" id="MobiDB-lite"/>
    </source>
</evidence>
<dbReference type="AlphaFoldDB" id="A0A218Z6V8"/>
<protein>
    <submittedName>
        <fullName evidence="2">Uncharacterized protein</fullName>
    </submittedName>
</protein>